<proteinExistence type="predicted"/>
<organism evidence="1 2">
    <name type="scientific">Leptonema illini</name>
    <dbReference type="NCBI Taxonomy" id="183"/>
    <lineage>
        <taxon>Bacteria</taxon>
        <taxon>Pseudomonadati</taxon>
        <taxon>Spirochaetota</taxon>
        <taxon>Spirochaetia</taxon>
        <taxon>Leptospirales</taxon>
        <taxon>Leptospiraceae</taxon>
        <taxon>Leptonema</taxon>
    </lineage>
</organism>
<name>A0A833H412_9LEPT</name>
<dbReference type="EMBL" id="WBUI01000002">
    <property type="protein sequence ID" value="KAB2934742.1"/>
    <property type="molecule type" value="Genomic_DNA"/>
</dbReference>
<comment type="caution">
    <text evidence="1">The sequence shown here is derived from an EMBL/GenBank/DDBJ whole genome shotgun (WGS) entry which is preliminary data.</text>
</comment>
<dbReference type="SUPFAM" id="SSF48452">
    <property type="entry name" value="TPR-like"/>
    <property type="match status" value="1"/>
</dbReference>
<protein>
    <submittedName>
        <fullName evidence="1">Tetratricopeptide repeat protein</fullName>
    </submittedName>
</protein>
<reference evidence="1 2" key="1">
    <citation type="submission" date="2019-10" db="EMBL/GenBank/DDBJ databases">
        <title>Extracellular Electron Transfer in a Candidatus Methanoperedens spp. Enrichment Culture.</title>
        <authorList>
            <person name="Berger S."/>
            <person name="Rangel Shaw D."/>
            <person name="Berben T."/>
            <person name="In 'T Zandt M."/>
            <person name="Frank J."/>
            <person name="Reimann J."/>
            <person name="Jetten M.S.M."/>
            <person name="Welte C.U."/>
        </authorList>
    </citation>
    <scope>NUCLEOTIDE SEQUENCE [LARGE SCALE GENOMIC DNA]</scope>
    <source>
        <strain evidence="1">SB12</strain>
    </source>
</reference>
<dbReference type="AlphaFoldDB" id="A0A833H412"/>
<sequence>MFESPLHGKRRSLVEVAFLSLWLAGQPVLADPVTESSETDSSNPSIPVQLSSEDIDTAVALRCPGEAYRVLVLGDGRAFLQINPEHPDQLQELAISDALNPTKTAIDCGEASFEIRTSPPFSNKLVEQHFELEKGEAKFASKREYDPTEQLLEEATQLVFSGNRDALNALDFSGIEFAYQYVNAERIHRLMNQSMKRCDRQPCKPLIENTFLLITRLSTAISGTERDPSLPAQWILALDDLAVPVADSAPLLLRYTEILKRMNQREDAIAIVEELVRRDTESPDMRLFYGDLLWESGLKEEARVQYRAFAELIARDGKTPPARIARLLAD</sequence>
<accession>A0A833H412</accession>
<evidence type="ECO:0000313" key="2">
    <source>
        <dbReference type="Proteomes" id="UP000460298"/>
    </source>
</evidence>
<dbReference type="Gene3D" id="1.25.40.10">
    <property type="entry name" value="Tetratricopeptide repeat domain"/>
    <property type="match status" value="1"/>
</dbReference>
<dbReference type="Proteomes" id="UP000460298">
    <property type="component" value="Unassembled WGS sequence"/>
</dbReference>
<dbReference type="InterPro" id="IPR011990">
    <property type="entry name" value="TPR-like_helical_dom_sf"/>
</dbReference>
<evidence type="ECO:0000313" key="1">
    <source>
        <dbReference type="EMBL" id="KAB2934742.1"/>
    </source>
</evidence>
<gene>
    <name evidence="1" type="ORF">F9K24_02915</name>
</gene>